<feature type="compositionally biased region" description="Low complexity" evidence="1">
    <location>
        <begin position="147"/>
        <end position="159"/>
    </location>
</feature>
<proteinExistence type="predicted"/>
<accession>A0A1C1CMK7</accession>
<name>A0A1C1CMK7_9EURO</name>
<dbReference type="Proteomes" id="UP000094526">
    <property type="component" value="Unassembled WGS sequence"/>
</dbReference>
<gene>
    <name evidence="2" type="ORF">CLCR_07327</name>
</gene>
<evidence type="ECO:0000313" key="2">
    <source>
        <dbReference type="EMBL" id="OCT49672.1"/>
    </source>
</evidence>
<evidence type="ECO:0000313" key="3">
    <source>
        <dbReference type="Proteomes" id="UP000094526"/>
    </source>
</evidence>
<feature type="compositionally biased region" description="Low complexity" evidence="1">
    <location>
        <begin position="85"/>
        <end position="98"/>
    </location>
</feature>
<evidence type="ECO:0000256" key="1">
    <source>
        <dbReference type="SAM" id="MobiDB-lite"/>
    </source>
</evidence>
<dbReference type="VEuPathDB" id="FungiDB:CLCR_07327"/>
<keyword evidence="3" id="KW-1185">Reference proteome</keyword>
<feature type="region of interest" description="Disordered" evidence="1">
    <location>
        <begin position="278"/>
        <end position="300"/>
    </location>
</feature>
<organism evidence="2 3">
    <name type="scientific">Cladophialophora carrionii</name>
    <dbReference type="NCBI Taxonomy" id="86049"/>
    <lineage>
        <taxon>Eukaryota</taxon>
        <taxon>Fungi</taxon>
        <taxon>Dikarya</taxon>
        <taxon>Ascomycota</taxon>
        <taxon>Pezizomycotina</taxon>
        <taxon>Eurotiomycetes</taxon>
        <taxon>Chaetothyriomycetidae</taxon>
        <taxon>Chaetothyriales</taxon>
        <taxon>Herpotrichiellaceae</taxon>
        <taxon>Cladophialophora</taxon>
    </lineage>
</organism>
<feature type="compositionally biased region" description="Basic and acidic residues" evidence="1">
    <location>
        <begin position="361"/>
        <end position="372"/>
    </location>
</feature>
<dbReference type="VEuPathDB" id="FungiDB:G647_09918"/>
<sequence length="372" mass="40697">METMDEDDRADSAISSENNKHSKRDRLKGALARTKSKFKKENERLKEAELPEDVNDFLAAGKASTSSAGRSFPQPSTVTPIDEQSTTPTSTRPSTSDSFTNPFAAQRSPRKIAVPKIDVSNAQRWPRAQSVGTTEQDINDFLRPEYQARSQSASSFSSQPKKKGRGRKLSVSFNEAPPVIIGEGGDDAPTPPVEIGKARQRARSASPVSRRGQHPPGGSMDGTYGKRPSPVPPPAGQVHAPPDVLRPRMVQRVQTGFAVDSVGTSGLDKEFEMTLRVGETANSPASRETPEIIAPRPVRIVHPPPAVFEESAESQTVKKEPASTNLRQKFREGDALRMHLDKEGPDVVDEIRQGRPVRRGTTQDKQEPSNWL</sequence>
<protein>
    <submittedName>
        <fullName evidence="2">Uncharacterized protein</fullName>
    </submittedName>
</protein>
<feature type="compositionally biased region" description="Basic and acidic residues" evidence="1">
    <location>
        <begin position="39"/>
        <end position="49"/>
    </location>
</feature>
<reference evidence="3" key="1">
    <citation type="submission" date="2015-07" db="EMBL/GenBank/DDBJ databases">
        <authorList>
            <person name="Teixeira M.M."/>
            <person name="Souza R.C."/>
            <person name="Almeida L.G."/>
            <person name="Vicente V.A."/>
            <person name="de Hoog S."/>
            <person name="Bocca A.L."/>
            <person name="de Almeida S.R."/>
            <person name="Vasconcelos A.T."/>
            <person name="Felipe M.S."/>
        </authorList>
    </citation>
    <scope>NUCLEOTIDE SEQUENCE [LARGE SCALE GENOMIC DNA]</scope>
    <source>
        <strain evidence="3">KSF</strain>
    </source>
</reference>
<feature type="compositionally biased region" description="Basic and acidic residues" evidence="1">
    <location>
        <begin position="330"/>
        <end position="353"/>
    </location>
</feature>
<dbReference type="AlphaFoldDB" id="A0A1C1CMK7"/>
<comment type="caution">
    <text evidence="2">The sequence shown here is derived from an EMBL/GenBank/DDBJ whole genome shotgun (WGS) entry which is preliminary data.</text>
</comment>
<feature type="region of interest" description="Disordered" evidence="1">
    <location>
        <begin position="1"/>
        <end position="242"/>
    </location>
</feature>
<feature type="region of interest" description="Disordered" evidence="1">
    <location>
        <begin position="330"/>
        <end position="372"/>
    </location>
</feature>
<dbReference type="OrthoDB" id="4356615at2759"/>
<feature type="compositionally biased region" description="Polar residues" evidence="1">
    <location>
        <begin position="63"/>
        <end position="84"/>
    </location>
</feature>
<dbReference type="EMBL" id="LGRB01000010">
    <property type="protein sequence ID" value="OCT49672.1"/>
    <property type="molecule type" value="Genomic_DNA"/>
</dbReference>
<dbReference type="STRING" id="86049.A0A1C1CMK7"/>